<dbReference type="InterPro" id="IPR023027">
    <property type="entry name" value="Mannitol_DH_CS"/>
</dbReference>
<dbReference type="InterPro" id="IPR013131">
    <property type="entry name" value="Mannitol_DH_N"/>
</dbReference>
<dbReference type="Pfam" id="PF08125">
    <property type="entry name" value="Mannitol_dh_C"/>
    <property type="match status" value="1"/>
</dbReference>
<evidence type="ECO:0000313" key="7">
    <source>
        <dbReference type="Proteomes" id="UP000019113"/>
    </source>
</evidence>
<sequence length="498" mass="55795">MTRLNDSNLAQLDPRVSCPTYDRQRVTAGIVHFGVGGFHRAHQAMYIDALMESGQALDWGIVGVGVMPGDRRMKEVLTNQDHLYTLVIKHQDGTREPRVIGSMMDYLYAPDDPQAVIETLADPAIRIVSLTVTEGGYNFHPVSGEFDLDNPDVVHDLASPASARTCFGLVVEALRRRRERRLMPFTVMSCDNIQGNGDVARRMFTAFARARDPQLAAWIDHAVPFPNSMVDRITPVTTAADTEELANEFGLEDGWPVVCEPFTQWVLEDHFSQGRPAFDQAGVQVVEDVMPYELMKLRLLNASHQALCYFGYLAGYRYAHEVCQDPLFVEFLLGYMEEEGSPTLAPVPGVDLDKYRRTLIERFANPEIKDTLARLCAESSDRIPKWLVPVIRHQLEHGGELKRSAAVVASWARYVEGSDEQGQPIEVVDRLASDLTRIAANNRQHPTVFIENRELFGDLVDSPRFVVAYLEALTLLHDKGARATLEALSNQASTNTER</sequence>
<dbReference type="STRING" id="1178482.AR456_17115"/>
<dbReference type="GO" id="GO:0019594">
    <property type="term" value="P:mannitol metabolic process"/>
    <property type="evidence" value="ECO:0007669"/>
    <property type="project" value="InterPro"/>
</dbReference>
<dbReference type="FunFam" id="3.40.50.720:FF:000129">
    <property type="entry name" value="D-mannonate oxidoreductase"/>
    <property type="match status" value="1"/>
</dbReference>
<dbReference type="PANTHER" id="PTHR43362:SF1">
    <property type="entry name" value="MANNITOL DEHYDROGENASE 2-RELATED"/>
    <property type="match status" value="1"/>
</dbReference>
<dbReference type="InterPro" id="IPR036291">
    <property type="entry name" value="NAD(P)-bd_dom_sf"/>
</dbReference>
<keyword evidence="2" id="KW-0520">NAD</keyword>
<name>W1N9T5_9GAMM</name>
<reference evidence="6 7" key="1">
    <citation type="submission" date="2013-08" db="EMBL/GenBank/DDBJ databases">
        <title>draft genome of Halomonas huanghegensis, strain BJGMM-B45T.</title>
        <authorList>
            <person name="Miao C."/>
            <person name="Wan Y."/>
            <person name="Jin W."/>
        </authorList>
    </citation>
    <scope>NUCLEOTIDE SEQUENCE [LARGE SCALE GENOMIC DNA]</scope>
    <source>
        <strain evidence="6 7">BJGMM-B45</strain>
    </source>
</reference>
<dbReference type="Pfam" id="PF01232">
    <property type="entry name" value="Mannitol_dh"/>
    <property type="match status" value="1"/>
</dbReference>
<protein>
    <submittedName>
        <fullName evidence="6">Mannitol 2-dehydrogenase</fullName>
    </submittedName>
</protein>
<dbReference type="Proteomes" id="UP000019113">
    <property type="component" value="Unassembled WGS sequence"/>
</dbReference>
<dbReference type="SUPFAM" id="SSF51735">
    <property type="entry name" value="NAD(P)-binding Rossmann-fold domains"/>
    <property type="match status" value="1"/>
</dbReference>
<dbReference type="RefSeq" id="WP_021818101.1">
    <property type="nucleotide sequence ID" value="NZ_AVBC01000019.1"/>
</dbReference>
<dbReference type="PATRIC" id="fig|1178482.3.peg.1142"/>
<evidence type="ECO:0000259" key="4">
    <source>
        <dbReference type="Pfam" id="PF01232"/>
    </source>
</evidence>
<feature type="domain" description="Mannitol dehydrogenase C-terminal" evidence="5">
    <location>
        <begin position="288"/>
        <end position="472"/>
    </location>
</feature>
<dbReference type="OrthoDB" id="271711at2"/>
<organism evidence="6 7">
    <name type="scientific">Halomonas huangheensis</name>
    <dbReference type="NCBI Taxonomy" id="1178482"/>
    <lineage>
        <taxon>Bacteria</taxon>
        <taxon>Pseudomonadati</taxon>
        <taxon>Pseudomonadota</taxon>
        <taxon>Gammaproteobacteria</taxon>
        <taxon>Oceanospirillales</taxon>
        <taxon>Halomonadaceae</taxon>
        <taxon>Halomonas</taxon>
    </lineage>
</organism>
<feature type="domain" description="Mannitol dehydrogenase N-terminal" evidence="4">
    <location>
        <begin position="29"/>
        <end position="279"/>
    </location>
</feature>
<dbReference type="Gene3D" id="1.10.1040.10">
    <property type="entry name" value="N-(1-d-carboxylethyl)-l-norvaline Dehydrogenase, domain 2"/>
    <property type="match status" value="1"/>
</dbReference>
<dbReference type="eggNOG" id="COG0246">
    <property type="taxonomic scope" value="Bacteria"/>
</dbReference>
<evidence type="ECO:0000313" key="6">
    <source>
        <dbReference type="EMBL" id="ERL52269.1"/>
    </source>
</evidence>
<evidence type="ECO:0000259" key="5">
    <source>
        <dbReference type="Pfam" id="PF08125"/>
    </source>
</evidence>
<dbReference type="InterPro" id="IPR050988">
    <property type="entry name" value="Mannitol_DH/Oxidoreductase"/>
</dbReference>
<evidence type="ECO:0000256" key="2">
    <source>
        <dbReference type="ARBA" id="ARBA00023027"/>
    </source>
</evidence>
<dbReference type="InterPro" id="IPR008927">
    <property type="entry name" value="6-PGluconate_DH-like_C_sf"/>
</dbReference>
<dbReference type="InterPro" id="IPR013118">
    <property type="entry name" value="Mannitol_DH_C"/>
</dbReference>
<dbReference type="PANTHER" id="PTHR43362">
    <property type="entry name" value="MANNITOL DEHYDROGENASE DSF1-RELATED"/>
    <property type="match status" value="1"/>
</dbReference>
<dbReference type="GO" id="GO:0016616">
    <property type="term" value="F:oxidoreductase activity, acting on the CH-OH group of donors, NAD or NADP as acceptor"/>
    <property type="evidence" value="ECO:0007669"/>
    <property type="project" value="TreeGrafter"/>
</dbReference>
<evidence type="ECO:0000256" key="3">
    <source>
        <dbReference type="ARBA" id="ARBA00061451"/>
    </source>
</evidence>
<dbReference type="AlphaFoldDB" id="W1N9T5"/>
<dbReference type="KEGG" id="hhu:AR456_17115"/>
<comment type="caution">
    <text evidence="6">The sequence shown here is derived from an EMBL/GenBank/DDBJ whole genome shotgun (WGS) entry which is preliminary data.</text>
</comment>
<dbReference type="Gene3D" id="3.40.50.720">
    <property type="entry name" value="NAD(P)-binding Rossmann-like Domain"/>
    <property type="match status" value="1"/>
</dbReference>
<dbReference type="EMBL" id="AVBC01000019">
    <property type="protein sequence ID" value="ERL52269.1"/>
    <property type="molecule type" value="Genomic_DNA"/>
</dbReference>
<gene>
    <name evidence="6" type="ORF">BJB45_09895</name>
</gene>
<keyword evidence="7" id="KW-1185">Reference proteome</keyword>
<comment type="similarity">
    <text evidence="3">Belongs to the mannitol dehydrogenase family. UxuB subfamily.</text>
</comment>
<dbReference type="InterPro" id="IPR013328">
    <property type="entry name" value="6PGD_dom2"/>
</dbReference>
<dbReference type="PROSITE" id="PS00974">
    <property type="entry name" value="MANNITOL_DHGENASE"/>
    <property type="match status" value="1"/>
</dbReference>
<keyword evidence="1" id="KW-0560">Oxidoreductase</keyword>
<dbReference type="InterPro" id="IPR000669">
    <property type="entry name" value="Mannitol_DH"/>
</dbReference>
<dbReference type="PRINTS" id="PR00084">
    <property type="entry name" value="MTLDHDRGNASE"/>
</dbReference>
<dbReference type="SUPFAM" id="SSF48179">
    <property type="entry name" value="6-phosphogluconate dehydrogenase C-terminal domain-like"/>
    <property type="match status" value="1"/>
</dbReference>
<evidence type="ECO:0000256" key="1">
    <source>
        <dbReference type="ARBA" id="ARBA00023002"/>
    </source>
</evidence>
<accession>W1N9T5</accession>
<proteinExistence type="inferred from homology"/>